<name>A0A0S2W844_9FIRM</name>
<dbReference type="PATRIC" id="fig|1297617.4.peg.3221"/>
<dbReference type="RefSeq" id="WP_052082769.1">
    <property type="nucleotide sequence ID" value="NZ_CP011307.1"/>
</dbReference>
<gene>
    <name evidence="1" type="ORF">IB211_03134c</name>
</gene>
<evidence type="ECO:0008006" key="3">
    <source>
        <dbReference type="Google" id="ProtNLM"/>
    </source>
</evidence>
<protein>
    <recommendedName>
        <fullName evidence="3">C_GCAxxG_C_C family redox protein</fullName>
    </recommendedName>
</protein>
<sequence>MENEKDMGTVVSDYAIENFKNGLNCAESVMDALVRSGALKDSPEIVGLCTGFGGGIGLAGYTCGALSAAVMANSAAYGRPEPWKVDSEVRGSEIAEKYYRRYNRMVQDFIARNGSALCGEICAPYGDFHCKERRIGCLKMIGATAKLAYEYLQMTQDEAFALPYGPNLGGKE</sequence>
<keyword evidence="2" id="KW-1185">Reference proteome</keyword>
<dbReference type="KEGG" id="ibu:IB211_03134c"/>
<dbReference type="Pfam" id="PF09719">
    <property type="entry name" value="C_GCAxxG_C_C"/>
    <property type="match status" value="1"/>
</dbReference>
<evidence type="ECO:0000313" key="1">
    <source>
        <dbReference type="EMBL" id="ALP95525.1"/>
    </source>
</evidence>
<reference evidence="2" key="2">
    <citation type="submission" date="2015-04" db="EMBL/GenBank/DDBJ databases">
        <title>A butyrogenic pathway from the amino acid lysine in a human gut commensal.</title>
        <authorList>
            <person name="de Vos W.M."/>
            <person name="Bui N.T.P."/>
            <person name="Plugge C.M."/>
            <person name="Ritari J."/>
        </authorList>
    </citation>
    <scope>NUCLEOTIDE SEQUENCE [LARGE SCALE GENOMIC DNA]</scope>
    <source>
        <strain evidence="2">AF211</strain>
    </source>
</reference>
<dbReference type="Proteomes" id="UP000064844">
    <property type="component" value="Chromosome"/>
</dbReference>
<dbReference type="EMBL" id="CP011307">
    <property type="protein sequence ID" value="ALP95525.1"/>
    <property type="molecule type" value="Genomic_DNA"/>
</dbReference>
<dbReference type="NCBIfam" id="TIGR01909">
    <property type="entry name" value="C_GCAxxG_C_C"/>
    <property type="match status" value="1"/>
</dbReference>
<dbReference type="AlphaFoldDB" id="A0A0S2W844"/>
<dbReference type="InterPro" id="IPR010181">
    <property type="entry name" value="CGCAxxGCC_motif"/>
</dbReference>
<reference evidence="1 2" key="1">
    <citation type="journal article" date="2015" name="Nat. Commun.">
        <title>Production of butyrate from lysine and the Amadori product fructoselysine by a human gut commensal.</title>
        <authorList>
            <person name="Bui T.P."/>
            <person name="Ritari J."/>
            <person name="Boeren S."/>
            <person name="de Waard P."/>
            <person name="Plugge C.M."/>
            <person name="de Vos W.M."/>
        </authorList>
    </citation>
    <scope>NUCLEOTIDE SEQUENCE [LARGE SCALE GENOMIC DNA]</scope>
    <source>
        <strain evidence="1 2">AF211</strain>
    </source>
</reference>
<proteinExistence type="predicted"/>
<accession>A0A0S2W844</accession>
<evidence type="ECO:0000313" key="2">
    <source>
        <dbReference type="Proteomes" id="UP000064844"/>
    </source>
</evidence>
<organism evidence="1 2">
    <name type="scientific">Intestinimonas butyriciproducens</name>
    <dbReference type="NCBI Taxonomy" id="1297617"/>
    <lineage>
        <taxon>Bacteria</taxon>
        <taxon>Bacillati</taxon>
        <taxon>Bacillota</taxon>
        <taxon>Clostridia</taxon>
        <taxon>Eubacteriales</taxon>
        <taxon>Intestinimonas</taxon>
    </lineage>
</organism>
<dbReference type="STRING" id="1297617.IB211_03134c"/>
<dbReference type="eggNOG" id="COG1433">
    <property type="taxonomic scope" value="Bacteria"/>
</dbReference>